<reference evidence="1 2" key="1">
    <citation type="submission" date="2013-04" db="EMBL/GenBank/DDBJ databases">
        <title>Oceanococcus atlanticus 22II-S10r2 Genome Sequencing.</title>
        <authorList>
            <person name="Lai Q."/>
            <person name="Li G."/>
            <person name="Shao Z."/>
        </authorList>
    </citation>
    <scope>NUCLEOTIDE SEQUENCE [LARGE SCALE GENOMIC DNA]</scope>
    <source>
        <strain evidence="1 2">22II-S10r2</strain>
    </source>
</reference>
<evidence type="ECO:0008006" key="3">
    <source>
        <dbReference type="Google" id="ProtNLM"/>
    </source>
</evidence>
<comment type="caution">
    <text evidence="1">The sequence shown here is derived from an EMBL/GenBank/DDBJ whole genome shotgun (WGS) entry which is preliminary data.</text>
</comment>
<dbReference type="OrthoDB" id="9776898at2"/>
<dbReference type="Pfam" id="PF04339">
    <property type="entry name" value="FemAB_like"/>
    <property type="match status" value="1"/>
</dbReference>
<dbReference type="InterPro" id="IPR016181">
    <property type="entry name" value="Acyl_CoA_acyltransferase"/>
</dbReference>
<dbReference type="Proteomes" id="UP000192342">
    <property type="component" value="Unassembled WGS sequence"/>
</dbReference>
<dbReference type="SUPFAM" id="SSF55729">
    <property type="entry name" value="Acyl-CoA N-acyltransferases (Nat)"/>
    <property type="match status" value="1"/>
</dbReference>
<keyword evidence="2" id="KW-1185">Reference proteome</keyword>
<dbReference type="Gene3D" id="3.40.630.30">
    <property type="match status" value="1"/>
</dbReference>
<protein>
    <recommendedName>
        <fullName evidence="3">BioF2-like acetyltransferase domain-containing protein</fullName>
    </recommendedName>
</protein>
<dbReference type="InterPro" id="IPR007434">
    <property type="entry name" value="FemAB-like"/>
</dbReference>
<dbReference type="AlphaFoldDB" id="A0A1Y1SI32"/>
<proteinExistence type="predicted"/>
<evidence type="ECO:0000313" key="2">
    <source>
        <dbReference type="Proteomes" id="UP000192342"/>
    </source>
</evidence>
<name>A0A1Y1SI32_9GAMM</name>
<organism evidence="1 2">
    <name type="scientific">Oceanococcus atlanticus</name>
    <dbReference type="NCBI Taxonomy" id="1317117"/>
    <lineage>
        <taxon>Bacteria</taxon>
        <taxon>Pseudomonadati</taxon>
        <taxon>Pseudomonadota</taxon>
        <taxon>Gammaproteobacteria</taxon>
        <taxon>Chromatiales</taxon>
        <taxon>Oceanococcaceae</taxon>
        <taxon>Oceanococcus</taxon>
    </lineage>
</organism>
<dbReference type="STRING" id="1317117.ATO7_05525"/>
<dbReference type="RefSeq" id="WP_083560325.1">
    <property type="nucleotide sequence ID" value="NZ_AQQV01000001.1"/>
</dbReference>
<dbReference type="PANTHER" id="PTHR47017">
    <property type="entry name" value="ACYL-COA"/>
    <property type="match status" value="1"/>
</dbReference>
<gene>
    <name evidence="1" type="ORF">ATO7_05525</name>
</gene>
<dbReference type="EMBL" id="AQQV01000001">
    <property type="protein sequence ID" value="ORE89314.1"/>
    <property type="molecule type" value="Genomic_DNA"/>
</dbReference>
<accession>A0A1Y1SI32</accession>
<dbReference type="PANTHER" id="PTHR47017:SF1">
    <property type="entry name" value="ACYL-COA"/>
    <property type="match status" value="1"/>
</dbReference>
<sequence>MSHGELFIQPAYLDALHGSGSAAPESGWQHLPELAPMAYLKSHSWGEFVFDFEIANAYRQVGMEYYPRLVLAVPFTPVSGPRLCGLTAPALEQAVAEHEASSAHVLFAQTEDIEALTQAGWLARQDLRYVWRDRGFADFEGFLSALASKKRKNIRAERRSVAALGLDIRWQDAGEFSAEEWQQLYRLYTHTYAVRGQAAYLEASCLRAWARDLAEQFVFCVARRDGELVAMAFFFRDHDTLYGRHWGSSLAADKLHFELCYYQGIEYCLAHGLTTFDAGVQGSHRILRGFEAELSRSAHWFADARFQRALARAFEQERTEIERYLEQARSHSAYAR</sequence>
<evidence type="ECO:0000313" key="1">
    <source>
        <dbReference type="EMBL" id="ORE89314.1"/>
    </source>
</evidence>